<dbReference type="EMBL" id="JAUEPO010000002">
    <property type="protein sequence ID" value="KAK3332375.1"/>
    <property type="molecule type" value="Genomic_DNA"/>
</dbReference>
<reference evidence="3" key="1">
    <citation type="journal article" date="2023" name="Mol. Phylogenet. Evol.">
        <title>Genome-scale phylogeny and comparative genomics of the fungal order Sordariales.</title>
        <authorList>
            <person name="Hensen N."/>
            <person name="Bonometti L."/>
            <person name="Westerberg I."/>
            <person name="Brannstrom I.O."/>
            <person name="Guillou S."/>
            <person name="Cros-Aarteil S."/>
            <person name="Calhoun S."/>
            <person name="Haridas S."/>
            <person name="Kuo A."/>
            <person name="Mondo S."/>
            <person name="Pangilinan J."/>
            <person name="Riley R."/>
            <person name="LaButti K."/>
            <person name="Andreopoulos B."/>
            <person name="Lipzen A."/>
            <person name="Chen C."/>
            <person name="Yan M."/>
            <person name="Daum C."/>
            <person name="Ng V."/>
            <person name="Clum A."/>
            <person name="Steindorff A."/>
            <person name="Ohm R.A."/>
            <person name="Martin F."/>
            <person name="Silar P."/>
            <person name="Natvig D.O."/>
            <person name="Lalanne C."/>
            <person name="Gautier V."/>
            <person name="Ament-Velasquez S.L."/>
            <person name="Kruys A."/>
            <person name="Hutchinson M.I."/>
            <person name="Powell A.J."/>
            <person name="Barry K."/>
            <person name="Miller A.N."/>
            <person name="Grigoriev I.V."/>
            <person name="Debuchy R."/>
            <person name="Gladieux P."/>
            <person name="Hiltunen Thoren M."/>
            <person name="Johannesson H."/>
        </authorList>
    </citation>
    <scope>NUCLEOTIDE SEQUENCE</scope>
    <source>
        <strain evidence="3">SMH4131-1</strain>
    </source>
</reference>
<keyword evidence="2" id="KW-0472">Membrane</keyword>
<protein>
    <submittedName>
        <fullName evidence="3">Uncharacterized protein</fullName>
    </submittedName>
</protein>
<name>A0AAE0MHH5_9PEZI</name>
<dbReference type="Proteomes" id="UP001286456">
    <property type="component" value="Unassembled WGS sequence"/>
</dbReference>
<proteinExistence type="predicted"/>
<gene>
    <name evidence="3" type="ORF">B0T19DRAFT_439222</name>
</gene>
<evidence type="ECO:0000313" key="4">
    <source>
        <dbReference type="Proteomes" id="UP001286456"/>
    </source>
</evidence>
<reference evidence="3" key="2">
    <citation type="submission" date="2023-06" db="EMBL/GenBank/DDBJ databases">
        <authorList>
            <consortium name="Lawrence Berkeley National Laboratory"/>
            <person name="Haridas S."/>
            <person name="Hensen N."/>
            <person name="Bonometti L."/>
            <person name="Westerberg I."/>
            <person name="Brannstrom I.O."/>
            <person name="Guillou S."/>
            <person name="Cros-Aarteil S."/>
            <person name="Calhoun S."/>
            <person name="Kuo A."/>
            <person name="Mondo S."/>
            <person name="Pangilinan J."/>
            <person name="Riley R."/>
            <person name="Labutti K."/>
            <person name="Andreopoulos B."/>
            <person name="Lipzen A."/>
            <person name="Chen C."/>
            <person name="Yanf M."/>
            <person name="Daum C."/>
            <person name="Ng V."/>
            <person name="Clum A."/>
            <person name="Steindorff A."/>
            <person name="Ohm R."/>
            <person name="Martin F."/>
            <person name="Silar P."/>
            <person name="Natvig D."/>
            <person name="Lalanne C."/>
            <person name="Gautier V."/>
            <person name="Ament-Velasquez S.L."/>
            <person name="Kruys A."/>
            <person name="Hutchinson M.I."/>
            <person name="Powell A.J."/>
            <person name="Barry K."/>
            <person name="Miller A.N."/>
            <person name="Grigoriev I.V."/>
            <person name="Debuchy R."/>
            <person name="Gladieux P."/>
            <person name="Thoren M.H."/>
            <person name="Johannesson H."/>
        </authorList>
    </citation>
    <scope>NUCLEOTIDE SEQUENCE</scope>
    <source>
        <strain evidence="3">SMH4131-1</strain>
    </source>
</reference>
<keyword evidence="2" id="KW-1133">Transmembrane helix</keyword>
<dbReference type="AlphaFoldDB" id="A0AAE0MHH5"/>
<comment type="caution">
    <text evidence="3">The sequence shown here is derived from an EMBL/GenBank/DDBJ whole genome shotgun (WGS) entry which is preliminary data.</text>
</comment>
<feature type="region of interest" description="Disordered" evidence="1">
    <location>
        <begin position="162"/>
        <end position="188"/>
    </location>
</feature>
<feature type="compositionally biased region" description="Basic residues" evidence="1">
    <location>
        <begin position="162"/>
        <end position="173"/>
    </location>
</feature>
<keyword evidence="2" id="KW-0812">Transmembrane</keyword>
<evidence type="ECO:0000313" key="3">
    <source>
        <dbReference type="EMBL" id="KAK3332375.1"/>
    </source>
</evidence>
<sequence length="188" mass="21428">MPASATTLLEYLSPFILALIGCIYFEVYERWLIRKSHRMRAARRDLERANLVATDRPVDPDLLVAARAENINMIPLQPLARRRRVAPRPTTPADPDIFMMSGAIQEGDPLSSSIPEHFNMPDPVQDDPTPRRPAAAVLPPFPPKHKTLVRRPALVHPRPVRMPRRHRRNRGARARPVVVMEPVPEEEE</sequence>
<evidence type="ECO:0000256" key="1">
    <source>
        <dbReference type="SAM" id="MobiDB-lite"/>
    </source>
</evidence>
<accession>A0AAE0MHH5</accession>
<evidence type="ECO:0000256" key="2">
    <source>
        <dbReference type="SAM" id="Phobius"/>
    </source>
</evidence>
<organism evidence="3 4">
    <name type="scientific">Cercophora scortea</name>
    <dbReference type="NCBI Taxonomy" id="314031"/>
    <lineage>
        <taxon>Eukaryota</taxon>
        <taxon>Fungi</taxon>
        <taxon>Dikarya</taxon>
        <taxon>Ascomycota</taxon>
        <taxon>Pezizomycotina</taxon>
        <taxon>Sordariomycetes</taxon>
        <taxon>Sordariomycetidae</taxon>
        <taxon>Sordariales</taxon>
        <taxon>Lasiosphaeriaceae</taxon>
        <taxon>Cercophora</taxon>
    </lineage>
</organism>
<feature type="transmembrane region" description="Helical" evidence="2">
    <location>
        <begin position="12"/>
        <end position="33"/>
    </location>
</feature>
<keyword evidence="4" id="KW-1185">Reference proteome</keyword>